<comment type="similarity">
    <text evidence="1">Belongs to the CCM1 family.</text>
</comment>
<feature type="domain" description="Rad26-like helical repeats" evidence="7">
    <location>
        <begin position="479"/>
        <end position="702"/>
    </location>
</feature>
<evidence type="ECO:0000256" key="3">
    <source>
        <dbReference type="ARBA" id="ARBA00044493"/>
    </source>
</evidence>
<dbReference type="Pfam" id="PF13812">
    <property type="entry name" value="PPR_3"/>
    <property type="match status" value="1"/>
</dbReference>
<keyword evidence="2" id="KW-0677">Repeat</keyword>
<dbReference type="Gene3D" id="1.25.40.10">
    <property type="entry name" value="Tetratricopeptide repeat domain"/>
    <property type="match status" value="3"/>
</dbReference>
<feature type="compositionally biased region" description="Basic and acidic residues" evidence="6">
    <location>
        <begin position="243"/>
        <end position="254"/>
    </location>
</feature>
<dbReference type="InterPro" id="IPR057027">
    <property type="entry name" value="TPR_mt"/>
</dbReference>
<evidence type="ECO:0000313" key="12">
    <source>
        <dbReference type="Proteomes" id="UP000756921"/>
    </source>
</evidence>
<comment type="subunit">
    <text evidence="4">Binds to mitochondrial small subunit 15S rRNA.</text>
</comment>
<evidence type="ECO:0000256" key="4">
    <source>
        <dbReference type="ARBA" id="ARBA00044511"/>
    </source>
</evidence>
<dbReference type="Pfam" id="PF21048">
    <property type="entry name" value="Rad26-like_N"/>
    <property type="match status" value="1"/>
</dbReference>
<organism evidence="11 12">
    <name type="scientific">Paraphaeosphaeria minitans</name>
    <dbReference type="NCBI Taxonomy" id="565426"/>
    <lineage>
        <taxon>Eukaryota</taxon>
        <taxon>Fungi</taxon>
        <taxon>Dikarya</taxon>
        <taxon>Ascomycota</taxon>
        <taxon>Pezizomycotina</taxon>
        <taxon>Dothideomycetes</taxon>
        <taxon>Pleosporomycetidae</taxon>
        <taxon>Pleosporales</taxon>
        <taxon>Massarineae</taxon>
        <taxon>Didymosphaeriaceae</taxon>
        <taxon>Paraphaeosphaeria</taxon>
    </lineage>
</organism>
<dbReference type="InterPro" id="IPR048380">
    <property type="entry name" value="Rad26-like_N"/>
</dbReference>
<feature type="region of interest" description="Disordered" evidence="6">
    <location>
        <begin position="237"/>
        <end position="352"/>
    </location>
</feature>
<dbReference type="Proteomes" id="UP000756921">
    <property type="component" value="Unassembled WGS sequence"/>
</dbReference>
<evidence type="ECO:0000256" key="1">
    <source>
        <dbReference type="ARBA" id="ARBA00006192"/>
    </source>
</evidence>
<feature type="repeat" description="PPR" evidence="5">
    <location>
        <begin position="1296"/>
        <end position="1330"/>
    </location>
</feature>
<evidence type="ECO:0000259" key="9">
    <source>
        <dbReference type="Pfam" id="PF21048"/>
    </source>
</evidence>
<dbReference type="InterPro" id="IPR048379">
    <property type="entry name" value="Rad26-like_C"/>
</dbReference>
<dbReference type="InterPro" id="IPR011990">
    <property type="entry name" value="TPR-like_helical_dom_sf"/>
</dbReference>
<dbReference type="OrthoDB" id="5245063at2759"/>
<evidence type="ECO:0000256" key="2">
    <source>
        <dbReference type="ARBA" id="ARBA00022737"/>
    </source>
</evidence>
<dbReference type="Pfam" id="PF12331">
    <property type="entry name" value="Rad26-like_helical_rpts"/>
    <property type="match status" value="1"/>
</dbReference>
<feature type="region of interest" description="Disordered" evidence="6">
    <location>
        <begin position="1"/>
        <end position="23"/>
    </location>
</feature>
<dbReference type="Pfam" id="PF23276">
    <property type="entry name" value="TPR_24"/>
    <property type="match status" value="1"/>
</dbReference>
<dbReference type="Pfam" id="PF21046">
    <property type="entry name" value="Rad26-like_C"/>
    <property type="match status" value="1"/>
</dbReference>
<evidence type="ECO:0000313" key="11">
    <source>
        <dbReference type="EMBL" id="KAF9730909.1"/>
    </source>
</evidence>
<protein>
    <submittedName>
        <fullName evidence="11">DNA repair protein</fullName>
    </submittedName>
</protein>
<feature type="region of interest" description="Disordered" evidence="6">
    <location>
        <begin position="1384"/>
        <end position="1434"/>
    </location>
</feature>
<keyword evidence="12" id="KW-1185">Reference proteome</keyword>
<dbReference type="PANTHER" id="PTHR47447:SF17">
    <property type="entry name" value="OS12G0638900 PROTEIN"/>
    <property type="match status" value="1"/>
</dbReference>
<feature type="repeat" description="PPR" evidence="5">
    <location>
        <begin position="1261"/>
        <end position="1295"/>
    </location>
</feature>
<feature type="domain" description="Pentatricopeptide repeat-containing protein-mitochondrial" evidence="10">
    <location>
        <begin position="1121"/>
        <end position="1251"/>
    </location>
</feature>
<dbReference type="InterPro" id="IPR022093">
    <property type="entry name" value="Rad26-like_helical"/>
</dbReference>
<comment type="caution">
    <text evidence="11">The sequence shown here is derived from an EMBL/GenBank/DDBJ whole genome shotgun (WGS) entry which is preliminary data.</text>
</comment>
<dbReference type="PANTHER" id="PTHR47447">
    <property type="entry name" value="OS03G0856100 PROTEIN"/>
    <property type="match status" value="1"/>
</dbReference>
<sequence length="1434" mass="161195">MSGRQPPKADATHDNTTRQRARSNLARIWDVGGKTRKVLAWPAGIMDDDDGDFDFSDADLDDLPANTLQQLETTAIRATQQPQIDAVVHEEDSAYYGFDDGDEDEVVNLDDERGAPHFPNQHANGYQPTQPDNGANVQYDGAMEAEELPRQSQVDVGKLLERIKKLEQEKRRLNQTLDIASAEVTKRTGEVDNLRRRTEHATHQAEQRLAQQQQEHSDATGKIMAERDALLRQLEQAKTNSAFDEHTRVEEQMRRPRRVVPSRPKPTAPAALSPAGTPSKRQKNLPLGDGFDEDDVVMVSPSKRRDKSKAATPKQASKRKRQITNDSPVPILELSEPRTQPKAPDPPSTNEAQFDVNLLRNLYNHDQRYTLLHRLLSHRCSRGDDRILEALTQHAYPSDPLKKLSSVVYDSFSASVPSNNARELAIRLCAIFNNIWKQCLLEKYYAPICLLLDALQFVLACEPVRTAAAVMEDVVPSIVESVKLVAIPVYEARSRNEKKTAFLFSSAYQKIVEEVNVQSCLDLLYLLATCCVSCPSPEPLTQFWRNMPIDWVLLMLQKEQPIPHMLILLRTLSTSALPASLGPIIASDPETQRGGESNLLARLTNLFSESIDPTPNPKSTEPAPPVPESQVWIVRLKILDALTQFSIPEYGSAVLISHGLCIGRLIKYLNHAVSALYARPLSPTQPEKIATINTTMKLLNHLTTCNPGFNIKSKLNETLGGLHAYYVSLTRLAFSEGLVLEAGIEQEVMDMAHDILDDGLSPEEGDALAEVFPTAEARMLRRLLSFATRNTTSTPQMPPRPFVNDALWRTLCPRWNQVPIQRDFAVLGAAKSIPPRASIRSSPTQQRSRTYNSAAAATSNTSLHPAVYRVPDSGTRRYKPPQEKDVANINQHRATDFVNFSNKELYEQLRIDAARGLHQNVINMLRILIKDRRERPDLLMYTALLHSYVSPEWGTAGKIRKALEDMSAAGIEPGPRACECALEALAVHPDSFLREDVLNYMKERWWTPTPAAQCYIIAGLLRERCFEMALERLENMLNEGVRVDAWLWDKAIWILLEFGEVEEAFHVLSIKREISNDVDAGLSNILWSQLLDVAGKRQIPEAVSMIWYSHVITGYLKPTTGTCLNVLSVAARAGDVKLATDVFRVLAERNTVFDNHHYEALIQCYLAVMDLPAALSVVLIMQESSLKVTEEQLHPLFAYLSRDKERPMNAFMQLQDLERSGRKIPTAAVNVCIAASIRLDNLQEAIEFYKALNSVAVTGPTTATFNELFRGCHQSGRKELAMYLANEMVDLDIQPDRITYDRLILTCLQAGDNEDAISYFEEMRSEGMHPRRRTHEILINRLLDARDARCVPLLNLYKTAEYRVDARFATLQRLVFKHFEESGERAKKVAEDENVQDPSDSMDGKWNGDADPASKKERSAQSALEALQEEMSRA</sequence>
<name>A0A9P6GB01_9PLEO</name>
<feature type="domain" description="Rad26-like C-terminal" evidence="8">
    <location>
        <begin position="709"/>
        <end position="772"/>
    </location>
</feature>
<accession>A0A9P6GB01</accession>
<dbReference type="InterPro" id="IPR002885">
    <property type="entry name" value="PPR_rpt"/>
</dbReference>
<evidence type="ECO:0000259" key="10">
    <source>
        <dbReference type="Pfam" id="PF23276"/>
    </source>
</evidence>
<evidence type="ECO:0000259" key="7">
    <source>
        <dbReference type="Pfam" id="PF12331"/>
    </source>
</evidence>
<proteinExistence type="inferred from homology"/>
<feature type="region of interest" description="Disordered" evidence="6">
    <location>
        <begin position="188"/>
        <end position="219"/>
    </location>
</feature>
<evidence type="ECO:0000256" key="6">
    <source>
        <dbReference type="SAM" id="MobiDB-lite"/>
    </source>
</evidence>
<evidence type="ECO:0000256" key="5">
    <source>
        <dbReference type="PROSITE-ProRule" id="PRU00708"/>
    </source>
</evidence>
<gene>
    <name evidence="11" type="ORF">PMIN01_10867</name>
</gene>
<feature type="compositionally biased region" description="Basic and acidic residues" evidence="6">
    <location>
        <begin position="188"/>
        <end position="206"/>
    </location>
</feature>
<feature type="domain" description="Rad26-like N-terminal" evidence="9">
    <location>
        <begin position="371"/>
        <end position="412"/>
    </location>
</feature>
<reference evidence="11" key="1">
    <citation type="journal article" date="2020" name="Mol. Plant Microbe Interact.">
        <title>Genome Sequence of the Biocontrol Agent Coniothyrium minitans strain Conio (IMI 134523).</title>
        <authorList>
            <person name="Patel D."/>
            <person name="Shittu T.A."/>
            <person name="Baroncelli R."/>
            <person name="Muthumeenakshi S."/>
            <person name="Osborne T.H."/>
            <person name="Janganan T.K."/>
            <person name="Sreenivasaprasad S."/>
        </authorList>
    </citation>
    <scope>NUCLEOTIDE SEQUENCE</scope>
    <source>
        <strain evidence="11">Conio</strain>
    </source>
</reference>
<dbReference type="EMBL" id="WJXW01000013">
    <property type="protein sequence ID" value="KAF9730909.1"/>
    <property type="molecule type" value="Genomic_DNA"/>
</dbReference>
<feature type="region of interest" description="Disordered" evidence="6">
    <location>
        <begin position="835"/>
        <end position="858"/>
    </location>
</feature>
<feature type="compositionally biased region" description="Basic and acidic residues" evidence="6">
    <location>
        <begin position="1402"/>
        <end position="1419"/>
    </location>
</feature>
<evidence type="ECO:0000259" key="8">
    <source>
        <dbReference type="Pfam" id="PF21046"/>
    </source>
</evidence>
<comment type="function">
    <text evidence="3">Regulates mitochondrial small subunit maturation by controlling 15S rRNA 5'-end processing. Localizes to the 5' precursor of the 15S rRNA in a position that is subsequently occupied by mS47 in the mature yeast mtSSU. Uses structure and sequence-specific RNA recognition, binding to a single-stranded region of the precursor and specifically recognizing bases -6 to -1. The exchange of Ccm1 for mS47 is coupled to the irreversible removal of precursor rRNA that is accompanied by conformational changes of the mitoribosomal proteins uS5m and mS26. These conformational changes signal completion of 5'-end rRNA processing through protection of the mature 5'-end of the 15S rRNA and stabilization of mS47. The removal of the 5' precursor together with the dissociation of Ccm1 may be catalyzed by the 5'-3' exoribonuclease Pet127. Involved in the specific removal of group I introns in mitochondrial encoded transcripts.</text>
</comment>
<dbReference type="PROSITE" id="PS51375">
    <property type="entry name" value="PPR"/>
    <property type="match status" value="2"/>
</dbReference>